<dbReference type="GO" id="GO:0016740">
    <property type="term" value="F:transferase activity"/>
    <property type="evidence" value="ECO:0007669"/>
    <property type="project" value="UniProtKB-KW"/>
</dbReference>
<dbReference type="Pfam" id="PF02367">
    <property type="entry name" value="TsaE"/>
    <property type="match status" value="1"/>
</dbReference>
<sequence>MARRYARTARTHAPLRQQEKAGGTVLFLDTEDATAALAAHLARLARPGDSILLSGPLGAGKSVLARAFLRAFCSSPGMEVPSPTYTLVQPYAGPICTAHHFDLWRLGGPDELDELGWDDARDGLVLVEWPERLEDMTPPDALHITLAVLPDGRRTARLHGWADRLPPTLTDTGAAP</sequence>
<proteinExistence type="inferred from homology"/>
<comment type="subcellular location">
    <subcellularLocation>
        <location evidence="1">Cytoplasm</location>
    </subcellularLocation>
</comment>
<dbReference type="EMBL" id="CP043506">
    <property type="protein sequence ID" value="QEO17142.1"/>
    <property type="molecule type" value="Genomic_DNA"/>
</dbReference>
<evidence type="ECO:0000256" key="9">
    <source>
        <dbReference type="ARBA" id="ARBA00022842"/>
    </source>
</evidence>
<evidence type="ECO:0000256" key="1">
    <source>
        <dbReference type="ARBA" id="ARBA00004496"/>
    </source>
</evidence>
<gene>
    <name evidence="11" type="primary">tsaE</name>
    <name evidence="11" type="ORF">FLP30_04815</name>
</gene>
<dbReference type="OrthoDB" id="9800307at2"/>
<organism evidence="11 12">
    <name type="scientific">Acetobacter vaccinii</name>
    <dbReference type="NCBI Taxonomy" id="2592655"/>
    <lineage>
        <taxon>Bacteria</taxon>
        <taxon>Pseudomonadati</taxon>
        <taxon>Pseudomonadota</taxon>
        <taxon>Alphaproteobacteria</taxon>
        <taxon>Acetobacterales</taxon>
        <taxon>Acetobacteraceae</taxon>
        <taxon>Acetobacter</taxon>
    </lineage>
</organism>
<keyword evidence="5" id="KW-0819">tRNA processing</keyword>
<dbReference type="InterPro" id="IPR003442">
    <property type="entry name" value="T6A_TsaE"/>
</dbReference>
<keyword evidence="7" id="KW-0547">Nucleotide-binding</keyword>
<keyword evidence="6" id="KW-0479">Metal-binding</keyword>
<evidence type="ECO:0000256" key="8">
    <source>
        <dbReference type="ARBA" id="ARBA00022840"/>
    </source>
</evidence>
<dbReference type="InterPro" id="IPR027417">
    <property type="entry name" value="P-loop_NTPase"/>
</dbReference>
<dbReference type="GO" id="GO:0005524">
    <property type="term" value="F:ATP binding"/>
    <property type="evidence" value="ECO:0007669"/>
    <property type="project" value="UniProtKB-KW"/>
</dbReference>
<protein>
    <recommendedName>
        <fullName evidence="3">tRNA threonylcarbamoyladenosine biosynthesis protein TsaE</fullName>
    </recommendedName>
    <alternativeName>
        <fullName evidence="10">t(6)A37 threonylcarbamoyladenosine biosynthesis protein TsaE</fullName>
    </alternativeName>
</protein>
<dbReference type="Gene3D" id="3.40.50.300">
    <property type="entry name" value="P-loop containing nucleotide triphosphate hydrolases"/>
    <property type="match status" value="1"/>
</dbReference>
<evidence type="ECO:0000256" key="2">
    <source>
        <dbReference type="ARBA" id="ARBA00007599"/>
    </source>
</evidence>
<accession>A0A5C1YQT1</accession>
<comment type="similarity">
    <text evidence="2">Belongs to the TsaE family.</text>
</comment>
<evidence type="ECO:0000313" key="12">
    <source>
        <dbReference type="Proteomes" id="UP000324536"/>
    </source>
</evidence>
<dbReference type="SUPFAM" id="SSF52540">
    <property type="entry name" value="P-loop containing nucleoside triphosphate hydrolases"/>
    <property type="match status" value="1"/>
</dbReference>
<keyword evidence="9" id="KW-0460">Magnesium</keyword>
<evidence type="ECO:0000256" key="3">
    <source>
        <dbReference type="ARBA" id="ARBA00019010"/>
    </source>
</evidence>
<evidence type="ECO:0000256" key="5">
    <source>
        <dbReference type="ARBA" id="ARBA00022694"/>
    </source>
</evidence>
<dbReference type="GO" id="GO:0002949">
    <property type="term" value="P:tRNA threonylcarbamoyladenosine modification"/>
    <property type="evidence" value="ECO:0007669"/>
    <property type="project" value="InterPro"/>
</dbReference>
<dbReference type="GO" id="GO:0046872">
    <property type="term" value="F:metal ion binding"/>
    <property type="evidence" value="ECO:0007669"/>
    <property type="project" value="UniProtKB-KW"/>
</dbReference>
<keyword evidence="12" id="KW-1185">Reference proteome</keyword>
<dbReference type="AlphaFoldDB" id="A0A5C1YQT1"/>
<dbReference type="PANTHER" id="PTHR33540">
    <property type="entry name" value="TRNA THREONYLCARBAMOYLADENOSINE BIOSYNTHESIS PROTEIN TSAE"/>
    <property type="match status" value="1"/>
</dbReference>
<evidence type="ECO:0000256" key="4">
    <source>
        <dbReference type="ARBA" id="ARBA00022490"/>
    </source>
</evidence>
<name>A0A5C1YQT1_9PROT</name>
<keyword evidence="4" id="KW-0963">Cytoplasm</keyword>
<keyword evidence="8" id="KW-0067">ATP-binding</keyword>
<dbReference type="PANTHER" id="PTHR33540:SF2">
    <property type="entry name" value="TRNA THREONYLCARBAMOYLADENOSINE BIOSYNTHESIS PROTEIN TSAE"/>
    <property type="match status" value="1"/>
</dbReference>
<evidence type="ECO:0000256" key="6">
    <source>
        <dbReference type="ARBA" id="ARBA00022723"/>
    </source>
</evidence>
<keyword evidence="11" id="KW-0808">Transferase</keyword>
<dbReference type="Proteomes" id="UP000324536">
    <property type="component" value="Chromosome"/>
</dbReference>
<dbReference type="GO" id="GO:0005737">
    <property type="term" value="C:cytoplasm"/>
    <property type="evidence" value="ECO:0007669"/>
    <property type="project" value="UniProtKB-SubCell"/>
</dbReference>
<dbReference type="NCBIfam" id="TIGR00150">
    <property type="entry name" value="T6A_YjeE"/>
    <property type="match status" value="1"/>
</dbReference>
<dbReference type="KEGG" id="acek:FLP30_04815"/>
<evidence type="ECO:0000256" key="7">
    <source>
        <dbReference type="ARBA" id="ARBA00022741"/>
    </source>
</evidence>
<reference evidence="11 12" key="1">
    <citation type="submission" date="2019-09" db="EMBL/GenBank/DDBJ databases">
        <title>Genome sequencing of strain KACC 21233.</title>
        <authorList>
            <person name="Heo J."/>
            <person name="Kim S.-J."/>
            <person name="Kim J.-S."/>
            <person name="Hong S.-B."/>
            <person name="Kwon S.-W."/>
        </authorList>
    </citation>
    <scope>NUCLEOTIDE SEQUENCE [LARGE SCALE GENOMIC DNA]</scope>
    <source>
        <strain evidence="11 12">KACC 21233</strain>
    </source>
</reference>
<evidence type="ECO:0000256" key="10">
    <source>
        <dbReference type="ARBA" id="ARBA00032441"/>
    </source>
</evidence>
<evidence type="ECO:0000313" key="11">
    <source>
        <dbReference type="EMBL" id="QEO17142.1"/>
    </source>
</evidence>